<dbReference type="PANTHER" id="PTHR11614">
    <property type="entry name" value="PHOSPHOLIPASE-RELATED"/>
    <property type="match status" value="1"/>
</dbReference>
<proteinExistence type="predicted"/>
<keyword evidence="3" id="KW-1185">Reference proteome</keyword>
<sequence length="304" mass="33243">MPTPPFDRRAMPPGLSFAPWTAPDGWVLRRFHWPAPVDRPCRKRMLFQTGRADFAEKYLETMAHWHARGWDISGFDWRGQGGSQREDGGEAGLGAMLDDLRAFAAEWRRADGMRHVAVGHSMGGHLLLRLLAEGFEVDRAVLVAPMLGLKADGLPAWVGGAIARTAVALGLGDRLLAARSAGAIGRQGRLTGDSERYADEAHWVGLYPAYRVLPPRWRWLAEAYASIGRLEAAGVLEAVRVPTLLIGAERDQLVDARAIRAAAARMPAASLVMRSDAAHELLREVDAVRDAVLARIDAHLDDAT</sequence>
<evidence type="ECO:0000313" key="2">
    <source>
        <dbReference type="EMBL" id="MFD1951293.1"/>
    </source>
</evidence>
<dbReference type="InterPro" id="IPR022742">
    <property type="entry name" value="Hydrolase_4"/>
</dbReference>
<evidence type="ECO:0000313" key="3">
    <source>
        <dbReference type="Proteomes" id="UP001597400"/>
    </source>
</evidence>
<dbReference type="Pfam" id="PF12146">
    <property type="entry name" value="Hydrolase_4"/>
    <property type="match status" value="1"/>
</dbReference>
<feature type="domain" description="Serine aminopeptidase S33" evidence="1">
    <location>
        <begin position="42"/>
        <end position="286"/>
    </location>
</feature>
<dbReference type="Proteomes" id="UP001597400">
    <property type="component" value="Unassembled WGS sequence"/>
</dbReference>
<name>A0ABW4U1A0_9SPHN</name>
<dbReference type="RefSeq" id="WP_380929842.1">
    <property type="nucleotide sequence ID" value="NZ_JBHUGS010000002.1"/>
</dbReference>
<dbReference type="InterPro" id="IPR029058">
    <property type="entry name" value="AB_hydrolase_fold"/>
</dbReference>
<comment type="caution">
    <text evidence="2">The sequence shown here is derived from an EMBL/GenBank/DDBJ whole genome shotgun (WGS) entry which is preliminary data.</text>
</comment>
<protein>
    <submittedName>
        <fullName evidence="2">Alpha/beta hydrolase</fullName>
    </submittedName>
</protein>
<dbReference type="SUPFAM" id="SSF53474">
    <property type="entry name" value="alpha/beta-Hydrolases"/>
    <property type="match status" value="1"/>
</dbReference>
<organism evidence="2 3">
    <name type="scientific">Sphingomonas arantia</name>
    <dbReference type="NCBI Taxonomy" id="1460676"/>
    <lineage>
        <taxon>Bacteria</taxon>
        <taxon>Pseudomonadati</taxon>
        <taxon>Pseudomonadota</taxon>
        <taxon>Alphaproteobacteria</taxon>
        <taxon>Sphingomonadales</taxon>
        <taxon>Sphingomonadaceae</taxon>
        <taxon>Sphingomonas</taxon>
    </lineage>
</organism>
<dbReference type="InterPro" id="IPR051044">
    <property type="entry name" value="MAG_DAG_Lipase"/>
</dbReference>
<evidence type="ECO:0000259" key="1">
    <source>
        <dbReference type="Pfam" id="PF12146"/>
    </source>
</evidence>
<reference evidence="3" key="1">
    <citation type="journal article" date="2019" name="Int. J. Syst. Evol. Microbiol.">
        <title>The Global Catalogue of Microorganisms (GCM) 10K type strain sequencing project: providing services to taxonomists for standard genome sequencing and annotation.</title>
        <authorList>
            <consortium name="The Broad Institute Genomics Platform"/>
            <consortium name="The Broad Institute Genome Sequencing Center for Infectious Disease"/>
            <person name="Wu L."/>
            <person name="Ma J."/>
        </authorList>
    </citation>
    <scope>NUCLEOTIDE SEQUENCE [LARGE SCALE GENOMIC DNA]</scope>
    <source>
        <strain evidence="3">CGMCC 1.12702</strain>
    </source>
</reference>
<gene>
    <name evidence="2" type="ORF">ACFSGX_11015</name>
</gene>
<accession>A0ABW4U1A0</accession>
<dbReference type="EMBL" id="JBHUGS010000002">
    <property type="protein sequence ID" value="MFD1951293.1"/>
    <property type="molecule type" value="Genomic_DNA"/>
</dbReference>
<dbReference type="GO" id="GO:0016787">
    <property type="term" value="F:hydrolase activity"/>
    <property type="evidence" value="ECO:0007669"/>
    <property type="project" value="UniProtKB-KW"/>
</dbReference>
<dbReference type="Gene3D" id="3.40.50.1820">
    <property type="entry name" value="alpha/beta hydrolase"/>
    <property type="match status" value="1"/>
</dbReference>
<keyword evidence="2" id="KW-0378">Hydrolase</keyword>